<dbReference type="InterPro" id="IPR036529">
    <property type="entry name" value="KIX_dom_sf"/>
</dbReference>
<keyword evidence="4 9" id="KW-0805">Transcription regulation</keyword>
<evidence type="ECO:0000313" key="12">
    <source>
        <dbReference type="Proteomes" id="UP000242188"/>
    </source>
</evidence>
<evidence type="ECO:0000256" key="6">
    <source>
        <dbReference type="ARBA" id="ARBA00023163"/>
    </source>
</evidence>
<dbReference type="STRING" id="6573.A0A210QVJ1"/>
<dbReference type="AlphaFoldDB" id="A0A210QVJ1"/>
<dbReference type="InterPro" id="IPR019087">
    <property type="entry name" value="Med15_N"/>
</dbReference>
<accession>A0A210QVJ1</accession>
<proteinExistence type="inferred from homology"/>
<dbReference type="Gene3D" id="1.10.246.20">
    <property type="entry name" value="Coactivator CBP, KIX domain"/>
    <property type="match status" value="1"/>
</dbReference>
<dbReference type="GO" id="GO:0003712">
    <property type="term" value="F:transcription coregulator activity"/>
    <property type="evidence" value="ECO:0007669"/>
    <property type="project" value="InterPro"/>
</dbReference>
<dbReference type="PANTHER" id="PTHR31804:SF3">
    <property type="entry name" value="MEDIATOR OF RNA POLYMERASE II TRANSCRIPTION SUBUNIT 15"/>
    <property type="match status" value="1"/>
</dbReference>
<comment type="function">
    <text evidence="9">Component of the Mediator complex, a coactivator involved in the regulated transcription of nearly all RNA polymerase II-dependent genes. Mediator functions as a bridge to convey information from gene-specific regulatory proteins to the basal RNA polymerase II transcription machinery. Mediator is recruited to promoters by direct interactions with regulatory proteins and serves as a scaffold for the assembly of a functional preinitiation complex with RNA polymerase II and the general transcription factors.</text>
</comment>
<keyword evidence="5 9" id="KW-0010">Activator</keyword>
<evidence type="ECO:0000313" key="11">
    <source>
        <dbReference type="EMBL" id="OWF52757.1"/>
    </source>
</evidence>
<comment type="caution">
    <text evidence="11">The sequence shown here is derived from an EMBL/GenBank/DDBJ whole genome shotgun (WGS) entry which is preliminary data.</text>
</comment>
<comment type="similarity">
    <text evidence="2 9">Belongs to the Mediator complex subunit 15 family.</text>
</comment>
<evidence type="ECO:0000256" key="9">
    <source>
        <dbReference type="RuleBase" id="RU364148"/>
    </source>
</evidence>
<comment type="subcellular location">
    <subcellularLocation>
        <location evidence="1 9">Nucleus</location>
    </subcellularLocation>
</comment>
<keyword evidence="6 9" id="KW-0804">Transcription</keyword>
<gene>
    <name evidence="9" type="primary">MED15</name>
    <name evidence="11" type="ORF">KP79_PYT00572</name>
</gene>
<evidence type="ECO:0000259" key="10">
    <source>
        <dbReference type="Pfam" id="PF09606"/>
    </source>
</evidence>
<feature type="domain" description="Mediator of RNA polymerase II transcription subunit 15 N-terminal" evidence="10">
    <location>
        <begin position="1"/>
        <end position="65"/>
    </location>
</feature>
<sequence length="70" mass="8137">MAEDWRSEAFRRKVIAQIDEAVRMAATPMTKSSMEMENHVFLKAKTREEYLALVARLILHVKGISKYLLL</sequence>
<dbReference type="Proteomes" id="UP000242188">
    <property type="component" value="Unassembled WGS sequence"/>
</dbReference>
<dbReference type="GO" id="GO:0005634">
    <property type="term" value="C:nucleus"/>
    <property type="evidence" value="ECO:0007669"/>
    <property type="project" value="UniProtKB-SubCell"/>
</dbReference>
<keyword evidence="7 9" id="KW-0539">Nucleus</keyword>
<evidence type="ECO:0000256" key="2">
    <source>
        <dbReference type="ARBA" id="ARBA00009807"/>
    </source>
</evidence>
<keyword evidence="12" id="KW-1185">Reference proteome</keyword>
<organism evidence="11 12">
    <name type="scientific">Mizuhopecten yessoensis</name>
    <name type="common">Japanese scallop</name>
    <name type="synonym">Patinopecten yessoensis</name>
    <dbReference type="NCBI Taxonomy" id="6573"/>
    <lineage>
        <taxon>Eukaryota</taxon>
        <taxon>Metazoa</taxon>
        <taxon>Spiralia</taxon>
        <taxon>Lophotrochozoa</taxon>
        <taxon>Mollusca</taxon>
        <taxon>Bivalvia</taxon>
        <taxon>Autobranchia</taxon>
        <taxon>Pteriomorphia</taxon>
        <taxon>Pectinida</taxon>
        <taxon>Pectinoidea</taxon>
        <taxon>Pectinidae</taxon>
        <taxon>Mizuhopecten</taxon>
    </lineage>
</organism>
<dbReference type="EMBL" id="NEDP02001660">
    <property type="protein sequence ID" value="OWF52757.1"/>
    <property type="molecule type" value="Genomic_DNA"/>
</dbReference>
<reference evidence="11 12" key="1">
    <citation type="journal article" date="2017" name="Nat. Ecol. Evol.">
        <title>Scallop genome provides insights into evolution of bilaterian karyotype and development.</title>
        <authorList>
            <person name="Wang S."/>
            <person name="Zhang J."/>
            <person name="Jiao W."/>
            <person name="Li J."/>
            <person name="Xun X."/>
            <person name="Sun Y."/>
            <person name="Guo X."/>
            <person name="Huan P."/>
            <person name="Dong B."/>
            <person name="Zhang L."/>
            <person name="Hu X."/>
            <person name="Sun X."/>
            <person name="Wang J."/>
            <person name="Zhao C."/>
            <person name="Wang Y."/>
            <person name="Wang D."/>
            <person name="Huang X."/>
            <person name="Wang R."/>
            <person name="Lv J."/>
            <person name="Li Y."/>
            <person name="Zhang Z."/>
            <person name="Liu B."/>
            <person name="Lu W."/>
            <person name="Hui Y."/>
            <person name="Liang J."/>
            <person name="Zhou Z."/>
            <person name="Hou R."/>
            <person name="Li X."/>
            <person name="Liu Y."/>
            <person name="Li H."/>
            <person name="Ning X."/>
            <person name="Lin Y."/>
            <person name="Zhao L."/>
            <person name="Xing Q."/>
            <person name="Dou J."/>
            <person name="Li Y."/>
            <person name="Mao J."/>
            <person name="Guo H."/>
            <person name="Dou H."/>
            <person name="Li T."/>
            <person name="Mu C."/>
            <person name="Jiang W."/>
            <person name="Fu Q."/>
            <person name="Fu X."/>
            <person name="Miao Y."/>
            <person name="Liu J."/>
            <person name="Yu Q."/>
            <person name="Li R."/>
            <person name="Liao H."/>
            <person name="Li X."/>
            <person name="Kong Y."/>
            <person name="Jiang Z."/>
            <person name="Chourrout D."/>
            <person name="Li R."/>
            <person name="Bao Z."/>
        </authorList>
    </citation>
    <scope>NUCLEOTIDE SEQUENCE [LARGE SCALE GENOMIC DNA]</scope>
    <source>
        <strain evidence="11 12">PY_sf001</strain>
    </source>
</reference>
<dbReference type="PANTHER" id="PTHR31804">
    <property type="entry name" value="MEDIATOR OF RNA POLYMERASE II TRANSCRIPTION SUBUNIT 15"/>
    <property type="match status" value="1"/>
</dbReference>
<evidence type="ECO:0000256" key="3">
    <source>
        <dbReference type="ARBA" id="ARBA00019613"/>
    </source>
</evidence>
<dbReference type="FunFam" id="1.10.246.20:FF:000002">
    <property type="entry name" value="Mediator of RNA polymerase II transcription subunit 15"/>
    <property type="match status" value="1"/>
</dbReference>
<evidence type="ECO:0000256" key="7">
    <source>
        <dbReference type="ARBA" id="ARBA00023242"/>
    </source>
</evidence>
<dbReference type="Pfam" id="PF09606">
    <property type="entry name" value="Med15_N"/>
    <property type="match status" value="1"/>
</dbReference>
<evidence type="ECO:0000256" key="4">
    <source>
        <dbReference type="ARBA" id="ARBA00023015"/>
    </source>
</evidence>
<evidence type="ECO:0000256" key="1">
    <source>
        <dbReference type="ARBA" id="ARBA00004123"/>
    </source>
</evidence>
<comment type="subunit">
    <text evidence="9">Component of the Mediator complex.</text>
</comment>
<name>A0A210QVJ1_MIZYE</name>
<evidence type="ECO:0000256" key="5">
    <source>
        <dbReference type="ARBA" id="ARBA00023159"/>
    </source>
</evidence>
<dbReference type="GO" id="GO:0006355">
    <property type="term" value="P:regulation of DNA-templated transcription"/>
    <property type="evidence" value="ECO:0007669"/>
    <property type="project" value="InterPro"/>
</dbReference>
<dbReference type="OrthoDB" id="8964506at2759"/>
<evidence type="ECO:0000256" key="8">
    <source>
        <dbReference type="ARBA" id="ARBA00032016"/>
    </source>
</evidence>
<protein>
    <recommendedName>
        <fullName evidence="3 9">Mediator of RNA polymerase II transcription subunit 15</fullName>
    </recommendedName>
    <alternativeName>
        <fullName evidence="8 9">Mediator complex subunit 15</fullName>
    </alternativeName>
</protein>